<accession>A0A0L0VWY7</accession>
<gene>
    <name evidence="1" type="ORF">PSTG_02878</name>
</gene>
<dbReference type="AlphaFoldDB" id="A0A0L0VWY7"/>
<comment type="caution">
    <text evidence="1">The sequence shown here is derived from an EMBL/GenBank/DDBJ whole genome shotgun (WGS) entry which is preliminary data.</text>
</comment>
<dbReference type="EMBL" id="AJIL01000015">
    <property type="protein sequence ID" value="KNF03783.1"/>
    <property type="molecule type" value="Genomic_DNA"/>
</dbReference>
<dbReference type="Proteomes" id="UP000054564">
    <property type="component" value="Unassembled WGS sequence"/>
</dbReference>
<evidence type="ECO:0000313" key="2">
    <source>
        <dbReference type="Proteomes" id="UP000054564"/>
    </source>
</evidence>
<proteinExistence type="predicted"/>
<organism evidence="1 2">
    <name type="scientific">Puccinia striiformis f. sp. tritici PST-78</name>
    <dbReference type="NCBI Taxonomy" id="1165861"/>
    <lineage>
        <taxon>Eukaryota</taxon>
        <taxon>Fungi</taxon>
        <taxon>Dikarya</taxon>
        <taxon>Basidiomycota</taxon>
        <taxon>Pucciniomycotina</taxon>
        <taxon>Pucciniomycetes</taxon>
        <taxon>Pucciniales</taxon>
        <taxon>Pucciniaceae</taxon>
        <taxon>Puccinia</taxon>
    </lineage>
</organism>
<sequence>MNVLINAITLIVAVSFPLMVFAGVPNELVFGQMYFSLSIKAPSIVLQHNRKPGPVLHSKQITWITESLNKPGGSKRFHKLLVECILDLKRCGRIDLQNTWETHMVTKKNSAARSRSNSDQQSVDLRDRIYKLCLNEDYLEVDHDHRGWMERRMMELADVKPTLSTVELAFDFVGFSMLWRSYRISFSVAFQMAVFQHARVLPEEKLETLKRFGANDPRYLQVIGAFYGSTVYKKEISSYDAHSFHKAIRAILLKPYQFEKFDSPTIINFMIEASGQEFFILSELVKLCQEVGPSMIQQPDRFWKQLEAASVHDDIQPLMKIYHKACQYFKNGIPLDKNFEYYELVASILLELTELKKTEADKVRIADRLSEVKPNQQSAVNNQIDLKNPDETIVQEKVERMIRDKVNLAMNYAEEYRAEPRKKASRGGFRPTPRASSGQLQEIALLFRDLLTPRSVVEALDEVEHKISQGVTNAHLPTVIINKVSAFAVIVQHEITTQVSKKDPAADPSRPSPSRFGMFWSSKLSDAFGKALEEDQLSTDDALLSEKPSLQNNQEIWNGMKRTIEREFGAMNSANAEILIDCLKRVETDILMREISNRISRVMRKANDTEKKNAIGWVQERLDELQASPAQFIKLKEFDKLKEVLNLIKKHSKKGSSTAIWEQRISPKISELHKDLAMMLDEIIADLPDPFLADKLLERLDREVKPYVTGEWYSDMKAVILGDDVPGKSELHKLLLQELLRSFEKYGSSVLVKHLQRLEE</sequence>
<evidence type="ECO:0000313" key="1">
    <source>
        <dbReference type="EMBL" id="KNF03783.1"/>
    </source>
</evidence>
<reference evidence="2" key="1">
    <citation type="submission" date="2014-03" db="EMBL/GenBank/DDBJ databases">
        <title>The Genome Sequence of Puccinia striiformis f. sp. tritici PST-78.</title>
        <authorList>
            <consortium name="The Broad Institute Genome Sequencing Platform"/>
            <person name="Cuomo C."/>
            <person name="Hulbert S."/>
            <person name="Chen X."/>
            <person name="Walker B."/>
            <person name="Young S.K."/>
            <person name="Zeng Q."/>
            <person name="Gargeya S."/>
            <person name="Fitzgerald M."/>
            <person name="Haas B."/>
            <person name="Abouelleil A."/>
            <person name="Alvarado L."/>
            <person name="Arachchi H.M."/>
            <person name="Berlin A.M."/>
            <person name="Chapman S.B."/>
            <person name="Goldberg J."/>
            <person name="Griggs A."/>
            <person name="Gujja S."/>
            <person name="Hansen M."/>
            <person name="Howarth C."/>
            <person name="Imamovic A."/>
            <person name="Larimer J."/>
            <person name="McCowan C."/>
            <person name="Montmayeur A."/>
            <person name="Murphy C."/>
            <person name="Neiman D."/>
            <person name="Pearson M."/>
            <person name="Priest M."/>
            <person name="Roberts A."/>
            <person name="Saif S."/>
            <person name="Shea T."/>
            <person name="Sisk P."/>
            <person name="Sykes S."/>
            <person name="Wortman J."/>
            <person name="Nusbaum C."/>
            <person name="Birren B."/>
        </authorList>
    </citation>
    <scope>NUCLEOTIDE SEQUENCE [LARGE SCALE GENOMIC DNA]</scope>
    <source>
        <strain evidence="2">race PST-78</strain>
    </source>
</reference>
<name>A0A0L0VWY7_9BASI</name>
<protein>
    <submittedName>
        <fullName evidence="1">Uncharacterized protein</fullName>
    </submittedName>
</protein>
<dbReference type="OrthoDB" id="2509676at2759"/>
<keyword evidence="2" id="KW-1185">Reference proteome</keyword>